<keyword evidence="2" id="KW-1185">Reference proteome</keyword>
<protein>
    <submittedName>
        <fullName evidence="1">Uncharacterized protein</fullName>
    </submittedName>
</protein>
<reference evidence="2" key="1">
    <citation type="submission" date="2017-11" db="EMBL/GenBank/DDBJ databases">
        <authorList>
            <person name="Lima N.C."/>
            <person name="Parody-Merino A.M."/>
            <person name="Battley P.F."/>
            <person name="Fidler A.E."/>
            <person name="Prosdocimi F."/>
        </authorList>
    </citation>
    <scope>NUCLEOTIDE SEQUENCE [LARGE SCALE GENOMIC DNA]</scope>
</reference>
<organism evidence="1 2">
    <name type="scientific">Limosa lapponica baueri</name>
    <dbReference type="NCBI Taxonomy" id="1758121"/>
    <lineage>
        <taxon>Eukaryota</taxon>
        <taxon>Metazoa</taxon>
        <taxon>Chordata</taxon>
        <taxon>Craniata</taxon>
        <taxon>Vertebrata</taxon>
        <taxon>Euteleostomi</taxon>
        <taxon>Archelosauria</taxon>
        <taxon>Archosauria</taxon>
        <taxon>Dinosauria</taxon>
        <taxon>Saurischia</taxon>
        <taxon>Theropoda</taxon>
        <taxon>Coelurosauria</taxon>
        <taxon>Aves</taxon>
        <taxon>Neognathae</taxon>
        <taxon>Neoaves</taxon>
        <taxon>Charadriiformes</taxon>
        <taxon>Scolopacidae</taxon>
        <taxon>Limosa</taxon>
    </lineage>
</organism>
<sequence length="243" mass="28421">MAAESGRQAFDTPWQPSACGDMPGSLKALYHDLTESLEQVKNEIRLMDGNISVRFDSVETQLQFLESCHRNSKFLSKMMSMHKNSENMNDPFRLSAVLKMYETLRLHEWKKFRRVSSLTYKSGSKIIKKLFDACEKDIQQRTTNIFGVLDIPPSNDAMTNSKQEVMQERRNLFRYSYNQNDSKIYHNIITDPPVKAVWNLYEMHCLEHVDKKGSEHWENPAFLWPIMKCGEQLMVKGVVWDEK</sequence>
<dbReference type="AlphaFoldDB" id="A0A2I0USC4"/>
<evidence type="ECO:0000313" key="1">
    <source>
        <dbReference type="EMBL" id="PKU48955.1"/>
    </source>
</evidence>
<name>A0A2I0USC4_LIMLA</name>
<evidence type="ECO:0000313" key="2">
    <source>
        <dbReference type="Proteomes" id="UP000233556"/>
    </source>
</evidence>
<accession>A0A2I0USC4</accession>
<dbReference type="EMBL" id="KZ505643">
    <property type="protein sequence ID" value="PKU48955.1"/>
    <property type="molecule type" value="Genomic_DNA"/>
</dbReference>
<dbReference type="Proteomes" id="UP000233556">
    <property type="component" value="Unassembled WGS sequence"/>
</dbReference>
<proteinExistence type="predicted"/>
<dbReference type="OrthoDB" id="9209058at2759"/>
<reference evidence="2" key="2">
    <citation type="submission" date="2017-12" db="EMBL/GenBank/DDBJ databases">
        <title>Genome sequence of the Bar-tailed Godwit (Limosa lapponica baueri).</title>
        <authorList>
            <person name="Lima N.C.B."/>
            <person name="Parody-Merino A.M."/>
            <person name="Battley P.F."/>
            <person name="Fidler A.E."/>
            <person name="Prosdocimi F."/>
        </authorList>
    </citation>
    <scope>NUCLEOTIDE SEQUENCE [LARGE SCALE GENOMIC DNA]</scope>
</reference>
<gene>
    <name evidence="1" type="ORF">llap_608</name>
</gene>